<keyword evidence="1 5" id="KW-0489">Methyltransferase</keyword>
<keyword evidence="2 5" id="KW-0808">Transferase</keyword>
<protein>
    <recommendedName>
        <fullName evidence="5">Ubiquinone biosynthesis O-methyltransferase</fullName>
    </recommendedName>
    <alternativeName>
        <fullName evidence="5">2-polyprenyl-6-hydroxyphenol methylase</fullName>
        <ecNumber evidence="5">2.1.1.222</ecNumber>
    </alternativeName>
    <alternativeName>
        <fullName evidence="5">3-demethylubiquinone 3-O-methyltransferase</fullName>
        <ecNumber evidence="5">2.1.1.64</ecNumber>
    </alternativeName>
</protein>
<comment type="catalytic activity">
    <reaction evidence="5">
        <text>a 3-demethylubiquinol + S-adenosyl-L-methionine = a ubiquinol + S-adenosyl-L-homocysteine + H(+)</text>
        <dbReference type="Rhea" id="RHEA:44380"/>
        <dbReference type="Rhea" id="RHEA-COMP:9566"/>
        <dbReference type="Rhea" id="RHEA-COMP:10914"/>
        <dbReference type="ChEBI" id="CHEBI:15378"/>
        <dbReference type="ChEBI" id="CHEBI:17976"/>
        <dbReference type="ChEBI" id="CHEBI:57856"/>
        <dbReference type="ChEBI" id="CHEBI:59789"/>
        <dbReference type="ChEBI" id="CHEBI:84422"/>
        <dbReference type="EC" id="2.1.1.64"/>
    </reaction>
</comment>
<dbReference type="EMBL" id="FOPY01000008">
    <property type="protein sequence ID" value="SFH73273.1"/>
    <property type="molecule type" value="Genomic_DNA"/>
</dbReference>
<evidence type="ECO:0000256" key="5">
    <source>
        <dbReference type="HAMAP-Rule" id="MF_00472"/>
    </source>
</evidence>
<evidence type="ECO:0000313" key="7">
    <source>
        <dbReference type="Proteomes" id="UP000199040"/>
    </source>
</evidence>
<name>A0A1I3CFU9_9GAMM</name>
<reference evidence="6 7" key="1">
    <citation type="submission" date="2016-10" db="EMBL/GenBank/DDBJ databases">
        <authorList>
            <person name="de Groot N.N."/>
        </authorList>
    </citation>
    <scope>NUCLEOTIDE SEQUENCE [LARGE SCALE GENOMIC DNA]</scope>
    <source>
        <strain evidence="6 7">CGMCC 1.6848</strain>
    </source>
</reference>
<evidence type="ECO:0000313" key="6">
    <source>
        <dbReference type="EMBL" id="SFH73273.1"/>
    </source>
</evidence>
<keyword evidence="3 5" id="KW-0831">Ubiquinone biosynthesis</keyword>
<dbReference type="STRING" id="442341.SAMN04487959_108190"/>
<keyword evidence="7" id="KW-1185">Reference proteome</keyword>
<dbReference type="HAMAP" id="MF_00472">
    <property type="entry name" value="UbiG"/>
    <property type="match status" value="1"/>
</dbReference>
<dbReference type="RefSeq" id="WP_092846899.1">
    <property type="nucleotide sequence ID" value="NZ_FOPY01000008.1"/>
</dbReference>
<comment type="pathway">
    <text evidence="5">Cofactor biosynthesis; ubiquinone biosynthesis.</text>
</comment>
<dbReference type="GO" id="GO:0061542">
    <property type="term" value="F:3-demethylubiquinol 3-O-methyltransferase activity"/>
    <property type="evidence" value="ECO:0007669"/>
    <property type="project" value="UniProtKB-UniRule"/>
</dbReference>
<evidence type="ECO:0000256" key="4">
    <source>
        <dbReference type="ARBA" id="ARBA00022691"/>
    </source>
</evidence>
<dbReference type="Gene3D" id="3.40.50.150">
    <property type="entry name" value="Vaccinia Virus protein VP39"/>
    <property type="match status" value="1"/>
</dbReference>
<organism evidence="6 7">
    <name type="scientific">Modicisalibacter xianhensis</name>
    <dbReference type="NCBI Taxonomy" id="442341"/>
    <lineage>
        <taxon>Bacteria</taxon>
        <taxon>Pseudomonadati</taxon>
        <taxon>Pseudomonadota</taxon>
        <taxon>Gammaproteobacteria</taxon>
        <taxon>Oceanospirillales</taxon>
        <taxon>Halomonadaceae</taxon>
        <taxon>Modicisalibacter</taxon>
    </lineage>
</organism>
<evidence type="ECO:0000256" key="2">
    <source>
        <dbReference type="ARBA" id="ARBA00022679"/>
    </source>
</evidence>
<dbReference type="SUPFAM" id="SSF53335">
    <property type="entry name" value="S-adenosyl-L-methionine-dependent methyltransferases"/>
    <property type="match status" value="1"/>
</dbReference>
<keyword evidence="4 5" id="KW-0949">S-adenosyl-L-methionine</keyword>
<dbReference type="UniPathway" id="UPA00232"/>
<dbReference type="EC" id="2.1.1.64" evidence="5"/>
<dbReference type="AlphaFoldDB" id="A0A1I3CFU9"/>
<gene>
    <name evidence="5" type="primary">ubiG</name>
    <name evidence="6" type="ORF">SAMN04487959_108190</name>
</gene>
<dbReference type="EC" id="2.1.1.222" evidence="5"/>
<dbReference type="InterPro" id="IPR010233">
    <property type="entry name" value="UbiG_MeTrfase"/>
</dbReference>
<feature type="binding site" evidence="5">
    <location>
        <position position="47"/>
    </location>
    <ligand>
        <name>S-adenosyl-L-methionine</name>
        <dbReference type="ChEBI" id="CHEBI:59789"/>
    </ligand>
</feature>
<dbReference type="InterPro" id="IPR029063">
    <property type="entry name" value="SAM-dependent_MTases_sf"/>
</dbReference>
<dbReference type="PANTHER" id="PTHR43464">
    <property type="entry name" value="METHYLTRANSFERASE"/>
    <property type="match status" value="1"/>
</dbReference>
<proteinExistence type="inferred from homology"/>
<feature type="binding site" evidence="5">
    <location>
        <position position="66"/>
    </location>
    <ligand>
        <name>S-adenosyl-L-methionine</name>
        <dbReference type="ChEBI" id="CHEBI:59789"/>
    </ligand>
</feature>
<dbReference type="PANTHER" id="PTHR43464:SF19">
    <property type="entry name" value="UBIQUINONE BIOSYNTHESIS O-METHYLTRANSFERASE, MITOCHONDRIAL"/>
    <property type="match status" value="1"/>
</dbReference>
<feature type="binding site" evidence="5">
    <location>
        <position position="87"/>
    </location>
    <ligand>
        <name>S-adenosyl-L-methionine</name>
        <dbReference type="ChEBI" id="CHEBI:59789"/>
    </ligand>
</feature>
<dbReference type="GO" id="GO:0032259">
    <property type="term" value="P:methylation"/>
    <property type="evidence" value="ECO:0007669"/>
    <property type="project" value="UniProtKB-KW"/>
</dbReference>
<dbReference type="GO" id="GO:0102208">
    <property type="term" value="F:2-polyprenyl-6-hydroxyphenol methylase activity"/>
    <property type="evidence" value="ECO:0007669"/>
    <property type="project" value="UniProtKB-EC"/>
</dbReference>
<dbReference type="GO" id="GO:0010420">
    <property type="term" value="F:polyprenyldihydroxybenzoate methyltransferase activity"/>
    <property type="evidence" value="ECO:0007669"/>
    <property type="project" value="InterPro"/>
</dbReference>
<comment type="catalytic activity">
    <reaction evidence="5">
        <text>a 3-(all-trans-polyprenyl)benzene-1,2-diol + S-adenosyl-L-methionine = a 2-methoxy-6-(all-trans-polyprenyl)phenol + S-adenosyl-L-homocysteine + H(+)</text>
        <dbReference type="Rhea" id="RHEA:31411"/>
        <dbReference type="Rhea" id="RHEA-COMP:9550"/>
        <dbReference type="Rhea" id="RHEA-COMP:9551"/>
        <dbReference type="ChEBI" id="CHEBI:15378"/>
        <dbReference type="ChEBI" id="CHEBI:57856"/>
        <dbReference type="ChEBI" id="CHEBI:59789"/>
        <dbReference type="ChEBI" id="CHEBI:62729"/>
        <dbReference type="ChEBI" id="CHEBI:62731"/>
        <dbReference type="EC" id="2.1.1.222"/>
    </reaction>
</comment>
<evidence type="ECO:0000256" key="3">
    <source>
        <dbReference type="ARBA" id="ARBA00022688"/>
    </source>
</evidence>
<accession>A0A1I3CFU9</accession>
<dbReference type="CDD" id="cd02440">
    <property type="entry name" value="AdoMet_MTases"/>
    <property type="match status" value="1"/>
</dbReference>
<evidence type="ECO:0000256" key="1">
    <source>
        <dbReference type="ARBA" id="ARBA00022603"/>
    </source>
</evidence>
<keyword evidence="6" id="KW-0830">Ubiquinone</keyword>
<feature type="binding site" evidence="5">
    <location>
        <position position="131"/>
    </location>
    <ligand>
        <name>S-adenosyl-L-methionine</name>
        <dbReference type="ChEBI" id="CHEBI:59789"/>
    </ligand>
</feature>
<dbReference type="NCBIfam" id="TIGR01983">
    <property type="entry name" value="UbiG"/>
    <property type="match status" value="1"/>
</dbReference>
<dbReference type="Pfam" id="PF13489">
    <property type="entry name" value="Methyltransf_23"/>
    <property type="match status" value="1"/>
</dbReference>
<comment type="function">
    <text evidence="5">O-methyltransferase that catalyzes the 2 O-methylation steps in the ubiquinone biosynthetic pathway.</text>
</comment>
<dbReference type="Proteomes" id="UP000199040">
    <property type="component" value="Unassembled WGS sequence"/>
</dbReference>
<comment type="similarity">
    <text evidence="5">Belongs to the methyltransferase superfamily. UbiG/COQ3 family.</text>
</comment>
<sequence>MMQAQRETNDHRGNVDHHEIAKFEALASRWWDRDSEFKPLHDINPLRLDFIDGRAGLAGKHVIDVGCGGGILSEAMAHRGAQVTGIDMGEAPLAVARLHQQESGVEVTYRQASAEEMAHAHPGEFDIVTCLEMLEHVPDPAAVVRACATLAKPGGHIFFSTINRNPKAYAFAILGAEYVLRLLPRGTHDYRKFIRPSELSAWCRATGLRVREQCGLTYNPVTKHYRLAPRDVSVNYMMHCSMEETL</sequence>
<dbReference type="FunFam" id="3.40.50.150:FF:000028">
    <property type="entry name" value="Ubiquinone biosynthesis O-methyltransferase"/>
    <property type="match status" value="1"/>
</dbReference>